<dbReference type="InterPro" id="IPR037768">
    <property type="entry name" value="C2B_Copine"/>
</dbReference>
<dbReference type="Proteomes" id="UP000683925">
    <property type="component" value="Unassembled WGS sequence"/>
</dbReference>
<dbReference type="PROSITE" id="PS50004">
    <property type="entry name" value="C2"/>
    <property type="match status" value="1"/>
</dbReference>
<dbReference type="PANTHER" id="PTHR10857">
    <property type="entry name" value="COPINE"/>
    <property type="match status" value="1"/>
</dbReference>
<feature type="domain" description="C2" evidence="2">
    <location>
        <begin position="1"/>
        <end position="119"/>
    </location>
</feature>
<dbReference type="InterPro" id="IPR010734">
    <property type="entry name" value="Copine_C"/>
</dbReference>
<evidence type="ECO:0008006" key="6">
    <source>
        <dbReference type="Google" id="ProtNLM"/>
    </source>
</evidence>
<dbReference type="CDD" id="cd04048">
    <property type="entry name" value="C2A_Copine"/>
    <property type="match status" value="1"/>
</dbReference>
<keyword evidence="1" id="KW-0677">Repeat</keyword>
<dbReference type="CDD" id="cd04047">
    <property type="entry name" value="C2B_Copine"/>
    <property type="match status" value="1"/>
</dbReference>
<reference evidence="4" key="1">
    <citation type="submission" date="2021-01" db="EMBL/GenBank/DDBJ databases">
        <authorList>
            <consortium name="Genoscope - CEA"/>
            <person name="William W."/>
        </authorList>
    </citation>
    <scope>NUCLEOTIDE SEQUENCE</scope>
</reference>
<evidence type="ECO:0000259" key="2">
    <source>
        <dbReference type="PROSITE" id="PS50004"/>
    </source>
</evidence>
<evidence type="ECO:0000259" key="3">
    <source>
        <dbReference type="PROSITE" id="PS50234"/>
    </source>
</evidence>
<feature type="domain" description="VWFA" evidence="3">
    <location>
        <begin position="296"/>
        <end position="519"/>
    </location>
</feature>
<dbReference type="InterPro" id="IPR045052">
    <property type="entry name" value="Copine"/>
</dbReference>
<comment type="caution">
    <text evidence="4">The sequence shown here is derived from an EMBL/GenBank/DDBJ whole genome shotgun (WGS) entry which is preliminary data.</text>
</comment>
<dbReference type="EMBL" id="CAJJDP010000151">
    <property type="protein sequence ID" value="CAD8209885.1"/>
    <property type="molecule type" value="Genomic_DNA"/>
</dbReference>
<evidence type="ECO:0000256" key="1">
    <source>
        <dbReference type="ARBA" id="ARBA00022737"/>
    </source>
</evidence>
<dbReference type="SMART" id="SM00327">
    <property type="entry name" value="VWA"/>
    <property type="match status" value="1"/>
</dbReference>
<dbReference type="GO" id="GO:0005544">
    <property type="term" value="F:calcium-dependent phospholipid binding"/>
    <property type="evidence" value="ECO:0007669"/>
    <property type="project" value="InterPro"/>
</dbReference>
<dbReference type="Pfam" id="PF00168">
    <property type="entry name" value="C2"/>
    <property type="match status" value="1"/>
</dbReference>
<dbReference type="OMA" id="WAHESIN"/>
<dbReference type="GO" id="GO:0005886">
    <property type="term" value="C:plasma membrane"/>
    <property type="evidence" value="ECO:0007669"/>
    <property type="project" value="TreeGrafter"/>
</dbReference>
<dbReference type="FunFam" id="3.40.50.410:FF:000098">
    <property type="entry name" value="Copine-5"/>
    <property type="match status" value="1"/>
</dbReference>
<dbReference type="InterPro" id="IPR000008">
    <property type="entry name" value="C2_dom"/>
</dbReference>
<dbReference type="PROSITE" id="PS50234">
    <property type="entry name" value="VWFA"/>
    <property type="match status" value="1"/>
</dbReference>
<dbReference type="OrthoDB" id="5855668at2759"/>
<dbReference type="GO" id="GO:0071277">
    <property type="term" value="P:cellular response to calcium ion"/>
    <property type="evidence" value="ECO:0007669"/>
    <property type="project" value="TreeGrafter"/>
</dbReference>
<name>A0A8S1Y748_PAROT</name>
<protein>
    <recommendedName>
        <fullName evidence="6">Copine-8</fullName>
    </recommendedName>
</protein>
<dbReference type="SMART" id="SM00239">
    <property type="entry name" value="C2"/>
    <property type="match status" value="1"/>
</dbReference>
<sequence>MLMSQTLNSTQSKETQLLELFISCRQLDDLDLVTVSDPYVILYRKNNNFWIKIDQTEVIWNNLNPNFVKTFKIKYFFEVQQHLKMEVYHFINSTQSKIIGKAETTVAEIIGSKNQIFIAQLFNLQGKKSGKIILKADQIKQCNDEFSIAVSGHIRKENKLWLFWDKVSPFLRFYRQRQEDEINVLVYETEYLNDLTQIKWKEILCQAQKLCNGNYSMQIKVELWNYKISGNHKYLGETTFCINELIDSNKDTKIFQKEFINKCNANKSPGFLQFDRFQLKSHYTFFDYCAGGQQLSLIIAIDFTASNEDPQNPKSLHHLPLDGPPSQYLQAITSVAEILINYDHDKKVPLYGFGCKPIMQNYNTNQTLHLFPLNDNPDDPEVNGLDGIIECYKNQLHKLKFDGPTYLHPVLNKAMQMAQQRKNQGSEDYIVLLILTDGQTDDMLESIDDIIASSYLPLSIIIIGIGDANFKNMMILDNDNKTMVDSKGNKATRDLVQFVPFNQFKSDPSRLSKEVLEELPNQLVEYMELVGIRPKPPKSKLNNGLSVDYSSSKPTQGKFESLQKQSCSLDFQQNKLNSQELFSVQQAYETLFNLATTSIEFKQEYLNNPIKYNNQIQKLEQ</sequence>
<evidence type="ECO:0000313" key="5">
    <source>
        <dbReference type="Proteomes" id="UP000683925"/>
    </source>
</evidence>
<proteinExistence type="predicted"/>
<evidence type="ECO:0000313" key="4">
    <source>
        <dbReference type="EMBL" id="CAD8209885.1"/>
    </source>
</evidence>
<dbReference type="InterPro" id="IPR002035">
    <property type="entry name" value="VWF_A"/>
</dbReference>
<dbReference type="Pfam" id="PF07002">
    <property type="entry name" value="Copine"/>
    <property type="match status" value="1"/>
</dbReference>
<gene>
    <name evidence="4" type="ORF">POCTA_138.1.T1490020</name>
</gene>
<dbReference type="FunFam" id="2.60.40.150:FF:000401">
    <property type="entry name" value="Uncharacterized protein"/>
    <property type="match status" value="1"/>
</dbReference>
<dbReference type="AlphaFoldDB" id="A0A8S1Y748"/>
<accession>A0A8S1Y748</accession>
<organism evidence="4 5">
    <name type="scientific">Paramecium octaurelia</name>
    <dbReference type="NCBI Taxonomy" id="43137"/>
    <lineage>
        <taxon>Eukaryota</taxon>
        <taxon>Sar</taxon>
        <taxon>Alveolata</taxon>
        <taxon>Ciliophora</taxon>
        <taxon>Intramacronucleata</taxon>
        <taxon>Oligohymenophorea</taxon>
        <taxon>Peniculida</taxon>
        <taxon>Parameciidae</taxon>
        <taxon>Paramecium</taxon>
    </lineage>
</organism>
<keyword evidence="5" id="KW-1185">Reference proteome</keyword>
<dbReference type="PANTHER" id="PTHR10857:SF106">
    <property type="entry name" value="C2 DOMAIN-CONTAINING PROTEIN"/>
    <property type="match status" value="1"/>
</dbReference>